<evidence type="ECO:0000313" key="3">
    <source>
        <dbReference type="Proteomes" id="UP001222325"/>
    </source>
</evidence>
<evidence type="ECO:0008006" key="4">
    <source>
        <dbReference type="Google" id="ProtNLM"/>
    </source>
</evidence>
<dbReference type="InterPro" id="IPR044053">
    <property type="entry name" value="AsaB-like"/>
</dbReference>
<name>A0AAD6TPK1_9AGAR</name>
<evidence type="ECO:0000256" key="1">
    <source>
        <dbReference type="ARBA" id="ARBA00023604"/>
    </source>
</evidence>
<gene>
    <name evidence="2" type="ORF">B0H15DRAFT_651045</name>
</gene>
<dbReference type="PANTHER" id="PTHR34598:SF3">
    <property type="entry name" value="OXIDOREDUCTASE AN1597"/>
    <property type="match status" value="1"/>
</dbReference>
<protein>
    <recommendedName>
        <fullName evidence="4">Methyltransferase</fullName>
    </recommendedName>
</protein>
<dbReference type="PANTHER" id="PTHR34598">
    <property type="entry name" value="BLL6449 PROTEIN"/>
    <property type="match status" value="1"/>
</dbReference>
<dbReference type="Proteomes" id="UP001222325">
    <property type="component" value="Unassembled WGS sequence"/>
</dbReference>
<organism evidence="2 3">
    <name type="scientific">Mycena belliarum</name>
    <dbReference type="NCBI Taxonomy" id="1033014"/>
    <lineage>
        <taxon>Eukaryota</taxon>
        <taxon>Fungi</taxon>
        <taxon>Dikarya</taxon>
        <taxon>Basidiomycota</taxon>
        <taxon>Agaricomycotina</taxon>
        <taxon>Agaricomycetes</taxon>
        <taxon>Agaricomycetidae</taxon>
        <taxon>Agaricales</taxon>
        <taxon>Marasmiineae</taxon>
        <taxon>Mycenaceae</taxon>
        <taxon>Mycena</taxon>
    </lineage>
</organism>
<keyword evidence="3" id="KW-1185">Reference proteome</keyword>
<dbReference type="GO" id="GO:0016491">
    <property type="term" value="F:oxidoreductase activity"/>
    <property type="evidence" value="ECO:0007669"/>
    <property type="project" value="InterPro"/>
</dbReference>
<dbReference type="AlphaFoldDB" id="A0AAD6TPK1"/>
<reference evidence="2" key="1">
    <citation type="submission" date="2023-03" db="EMBL/GenBank/DDBJ databases">
        <title>Massive genome expansion in bonnet fungi (Mycena s.s.) driven by repeated elements and novel gene families across ecological guilds.</title>
        <authorList>
            <consortium name="Lawrence Berkeley National Laboratory"/>
            <person name="Harder C.B."/>
            <person name="Miyauchi S."/>
            <person name="Viragh M."/>
            <person name="Kuo A."/>
            <person name="Thoen E."/>
            <person name="Andreopoulos B."/>
            <person name="Lu D."/>
            <person name="Skrede I."/>
            <person name="Drula E."/>
            <person name="Henrissat B."/>
            <person name="Morin E."/>
            <person name="Kohler A."/>
            <person name="Barry K."/>
            <person name="LaButti K."/>
            <person name="Morin E."/>
            <person name="Salamov A."/>
            <person name="Lipzen A."/>
            <person name="Mereny Z."/>
            <person name="Hegedus B."/>
            <person name="Baldrian P."/>
            <person name="Stursova M."/>
            <person name="Weitz H."/>
            <person name="Taylor A."/>
            <person name="Grigoriev I.V."/>
            <person name="Nagy L.G."/>
            <person name="Martin F."/>
            <person name="Kauserud H."/>
        </authorList>
    </citation>
    <scope>NUCLEOTIDE SEQUENCE</scope>
    <source>
        <strain evidence="2">CBHHK173m</strain>
    </source>
</reference>
<accession>A0AAD6TPK1</accession>
<dbReference type="NCBIfam" id="NF041278">
    <property type="entry name" value="CmcJ_NvfI_EfuI"/>
    <property type="match status" value="1"/>
</dbReference>
<comment type="similarity">
    <text evidence="1">Belongs to the asaB hydroxylase/desaturase family.</text>
</comment>
<comment type="caution">
    <text evidence="2">The sequence shown here is derived from an EMBL/GenBank/DDBJ whole genome shotgun (WGS) entry which is preliminary data.</text>
</comment>
<proteinExistence type="inferred from homology"/>
<evidence type="ECO:0000313" key="2">
    <source>
        <dbReference type="EMBL" id="KAJ7075642.1"/>
    </source>
</evidence>
<sequence length="296" mass="33938">MDATKYEPSTTGSVMYYLPPPDGARAYKNINDRHDHNYIANWQKVTVENLRGKEDSAVLDVAGFQYYTRPSKLKDFSNAEDVLNVYYPEVIELIKEFTGATKVILFDHTIRRHRPDDPEESSDKRQPVYNVHCDQTPKSALARVYRHLPDDEARQLLQHRFQILNLWRPISHAAYDWPLGFCDSSTLDPATDLMEMTLKFPGGPGETYGVKHNPNHKWKYLRGMTPDECVLFKWCVFCCAAPLPVSDVPFPVRSFDSAKEPDVTTFNAHTGFADDSTPKDAPLRESIEMRALVFYV</sequence>
<dbReference type="EMBL" id="JARJCN010000091">
    <property type="protein sequence ID" value="KAJ7075642.1"/>
    <property type="molecule type" value="Genomic_DNA"/>
</dbReference>